<sequence length="134" mass="14726">MCSGEESITISWRMEAMAPGGSSQGETGREHPSRSTSEQGFEDLAADLPRRFRSGSGPGSPCHRTTPVLTVWPTSRNMAWRATGSTQKPLRRETPDRRSPRDAESQVCHVRRLQRPVSLQLDVIGAEVVEEPGA</sequence>
<feature type="compositionally biased region" description="Polar residues" evidence="1">
    <location>
        <begin position="72"/>
        <end position="88"/>
    </location>
</feature>
<dbReference type="Proteomes" id="UP000645217">
    <property type="component" value="Unassembled WGS sequence"/>
</dbReference>
<name>A0A917VCZ3_9ACTN</name>
<evidence type="ECO:0000256" key="1">
    <source>
        <dbReference type="SAM" id="MobiDB-lite"/>
    </source>
</evidence>
<accession>A0A917VCZ3</accession>
<organism evidence="2 3">
    <name type="scientific">Sphaerisporangium melleum</name>
    <dbReference type="NCBI Taxonomy" id="321316"/>
    <lineage>
        <taxon>Bacteria</taxon>
        <taxon>Bacillati</taxon>
        <taxon>Actinomycetota</taxon>
        <taxon>Actinomycetes</taxon>
        <taxon>Streptosporangiales</taxon>
        <taxon>Streptosporangiaceae</taxon>
        <taxon>Sphaerisporangium</taxon>
    </lineage>
</organism>
<dbReference type="AlphaFoldDB" id="A0A917VCZ3"/>
<evidence type="ECO:0000313" key="2">
    <source>
        <dbReference type="EMBL" id="GGK63904.1"/>
    </source>
</evidence>
<dbReference type="EMBL" id="BMNT01000001">
    <property type="protein sequence ID" value="GGK63904.1"/>
    <property type="molecule type" value="Genomic_DNA"/>
</dbReference>
<protein>
    <submittedName>
        <fullName evidence="2">Uncharacterized protein</fullName>
    </submittedName>
</protein>
<reference evidence="2" key="2">
    <citation type="submission" date="2020-09" db="EMBL/GenBank/DDBJ databases">
        <authorList>
            <person name="Sun Q."/>
            <person name="Ohkuma M."/>
        </authorList>
    </citation>
    <scope>NUCLEOTIDE SEQUENCE</scope>
    <source>
        <strain evidence="2">JCM 13064</strain>
    </source>
</reference>
<reference evidence="2" key="1">
    <citation type="journal article" date="2014" name="Int. J. Syst. Evol. Microbiol.">
        <title>Complete genome sequence of Corynebacterium casei LMG S-19264T (=DSM 44701T), isolated from a smear-ripened cheese.</title>
        <authorList>
            <consortium name="US DOE Joint Genome Institute (JGI-PGF)"/>
            <person name="Walter F."/>
            <person name="Albersmeier A."/>
            <person name="Kalinowski J."/>
            <person name="Ruckert C."/>
        </authorList>
    </citation>
    <scope>NUCLEOTIDE SEQUENCE</scope>
    <source>
        <strain evidence="2">JCM 13064</strain>
    </source>
</reference>
<proteinExistence type="predicted"/>
<comment type="caution">
    <text evidence="2">The sequence shown here is derived from an EMBL/GenBank/DDBJ whole genome shotgun (WGS) entry which is preliminary data.</text>
</comment>
<evidence type="ECO:0000313" key="3">
    <source>
        <dbReference type="Proteomes" id="UP000645217"/>
    </source>
</evidence>
<keyword evidence="3" id="KW-1185">Reference proteome</keyword>
<feature type="compositionally biased region" description="Polar residues" evidence="1">
    <location>
        <begin position="1"/>
        <end position="10"/>
    </location>
</feature>
<gene>
    <name evidence="2" type="ORF">GCM10007964_03720</name>
</gene>
<feature type="compositionally biased region" description="Basic and acidic residues" evidence="1">
    <location>
        <begin position="90"/>
        <end position="104"/>
    </location>
</feature>
<feature type="region of interest" description="Disordered" evidence="1">
    <location>
        <begin position="1"/>
        <end position="109"/>
    </location>
</feature>